<dbReference type="EMBL" id="JASPKZ010008866">
    <property type="protein sequence ID" value="KAJ9578634.1"/>
    <property type="molecule type" value="Genomic_DNA"/>
</dbReference>
<feature type="non-terminal residue" evidence="1">
    <location>
        <position position="1"/>
    </location>
</feature>
<dbReference type="Proteomes" id="UP001233999">
    <property type="component" value="Unassembled WGS sequence"/>
</dbReference>
<reference evidence="1" key="1">
    <citation type="journal article" date="2023" name="IScience">
        <title>Live-bearing cockroach genome reveals convergent evolutionary mechanisms linked to viviparity in insects and beyond.</title>
        <authorList>
            <person name="Fouks B."/>
            <person name="Harrison M.C."/>
            <person name="Mikhailova A.A."/>
            <person name="Marchal E."/>
            <person name="English S."/>
            <person name="Carruthers M."/>
            <person name="Jennings E.C."/>
            <person name="Chiamaka E.L."/>
            <person name="Frigard R.A."/>
            <person name="Pippel M."/>
            <person name="Attardo G.M."/>
            <person name="Benoit J.B."/>
            <person name="Bornberg-Bauer E."/>
            <person name="Tobe S.S."/>
        </authorList>
    </citation>
    <scope>NUCLEOTIDE SEQUENCE</scope>
    <source>
        <strain evidence="1">Stay&amp;Tobe</strain>
    </source>
</reference>
<evidence type="ECO:0000313" key="2">
    <source>
        <dbReference type="Proteomes" id="UP001233999"/>
    </source>
</evidence>
<proteinExistence type="predicted"/>
<accession>A0AAD7ZDN2</accession>
<dbReference type="AlphaFoldDB" id="A0AAD7ZDN2"/>
<evidence type="ECO:0000313" key="1">
    <source>
        <dbReference type="EMBL" id="KAJ9578634.1"/>
    </source>
</evidence>
<feature type="non-terminal residue" evidence="1">
    <location>
        <position position="96"/>
    </location>
</feature>
<reference evidence="1" key="2">
    <citation type="submission" date="2023-05" db="EMBL/GenBank/DDBJ databases">
        <authorList>
            <person name="Fouks B."/>
        </authorList>
    </citation>
    <scope>NUCLEOTIDE SEQUENCE</scope>
    <source>
        <strain evidence="1">Stay&amp;Tobe</strain>
        <tissue evidence="1">Testes</tissue>
    </source>
</reference>
<keyword evidence="2" id="KW-1185">Reference proteome</keyword>
<gene>
    <name evidence="1" type="ORF">L9F63_005124</name>
</gene>
<organism evidence="1 2">
    <name type="scientific">Diploptera punctata</name>
    <name type="common">Pacific beetle cockroach</name>
    <dbReference type="NCBI Taxonomy" id="6984"/>
    <lineage>
        <taxon>Eukaryota</taxon>
        <taxon>Metazoa</taxon>
        <taxon>Ecdysozoa</taxon>
        <taxon>Arthropoda</taxon>
        <taxon>Hexapoda</taxon>
        <taxon>Insecta</taxon>
        <taxon>Pterygota</taxon>
        <taxon>Neoptera</taxon>
        <taxon>Polyneoptera</taxon>
        <taxon>Dictyoptera</taxon>
        <taxon>Blattodea</taxon>
        <taxon>Blaberoidea</taxon>
        <taxon>Blaberidae</taxon>
        <taxon>Diplopterinae</taxon>
        <taxon>Diploptera</taxon>
    </lineage>
</organism>
<protein>
    <submittedName>
        <fullName evidence="1">Uncharacterized protein</fullName>
    </submittedName>
</protein>
<sequence>VFPNVLKCSLVRVSKFLFVFPMYTLLQMITRPEICFFKEFSHFTKIVNIFPIGMLGNKDMTSKETNLSLPSNDTLFSSFTNSIEFPILLLSKLVFQ</sequence>
<name>A0AAD7ZDN2_DIPPU</name>
<comment type="caution">
    <text evidence="1">The sequence shown here is derived from an EMBL/GenBank/DDBJ whole genome shotgun (WGS) entry which is preliminary data.</text>
</comment>